<comment type="caution">
    <text evidence="1">The sequence shown here is derived from an EMBL/GenBank/DDBJ whole genome shotgun (WGS) entry which is preliminary data.</text>
</comment>
<dbReference type="AlphaFoldDB" id="A0A8J7TKK8"/>
<dbReference type="EMBL" id="JAFLCK010000001">
    <property type="protein sequence ID" value="MBN8659016.1"/>
    <property type="molecule type" value="Genomic_DNA"/>
</dbReference>
<name>A0A8J7TKK8_9BACT</name>
<reference evidence="1" key="1">
    <citation type="submission" date="2021-02" db="EMBL/GenBank/DDBJ databases">
        <title>Genome-Resolved Metagenomics of a Microbial Community Performing Photosynthetic Biological Nutrient Removal.</title>
        <authorList>
            <person name="Mcdaniel E.A."/>
        </authorList>
    </citation>
    <scope>NUCLEOTIDE SEQUENCE</scope>
    <source>
        <strain evidence="1">UWPOB_OBS1</strain>
    </source>
</reference>
<evidence type="ECO:0000313" key="1">
    <source>
        <dbReference type="EMBL" id="MBN8659016.1"/>
    </source>
</evidence>
<accession>A0A8J7TKK8</accession>
<organism evidence="1 2">
    <name type="scientific">Candidatus Obscuribacter phosphatis</name>
    <dbReference type="NCBI Taxonomy" id="1906157"/>
    <lineage>
        <taxon>Bacteria</taxon>
        <taxon>Bacillati</taxon>
        <taxon>Candidatus Melainabacteria</taxon>
        <taxon>Candidatus Obscuribacterales</taxon>
        <taxon>Candidatus Obscuribacteraceae</taxon>
        <taxon>Candidatus Obscuribacter</taxon>
    </lineage>
</organism>
<gene>
    <name evidence="1" type="ORF">J0M35_01535</name>
</gene>
<dbReference type="Proteomes" id="UP000664277">
    <property type="component" value="Unassembled WGS sequence"/>
</dbReference>
<proteinExistence type="predicted"/>
<evidence type="ECO:0000313" key="2">
    <source>
        <dbReference type="Proteomes" id="UP000664277"/>
    </source>
</evidence>
<sequence length="327" mass="35308">MMNVLRLDQNTARAVLEAVSHFEREFSYPLGGSMRFSISHGADYCLFYKSLGDSATFVIDRKGVILGAVSVSVRNLACTGRRLRSAYVGDLKLLPEARKGFNLLRLVGAAESWVRSHHSDVQSAFGVVMDGTESTPDGYTGRAGIPPLQTGGHLSIFCLDLSEPVQAGQGKKLVQLSLADDKFTATFAKLSRDSFVIESGQTAMRSRMAPLYLVATDGAACGCLEDTYEAKNLLLDNGGLLKAAHLTRFAFSSPQAGLDLVHIAAGEARFRGYEYLFFALDTKIASAFEKELGCSLNGGACGATIFASESLCDESKYYPWLMSTSEV</sequence>
<protein>
    <submittedName>
        <fullName evidence="1">Uncharacterized protein</fullName>
    </submittedName>
</protein>